<dbReference type="CDD" id="cd06664">
    <property type="entry name" value="IscU_like"/>
    <property type="match status" value="1"/>
</dbReference>
<proteinExistence type="predicted"/>
<organism evidence="1 2">
    <name type="scientific">Marinibaculum pumilum</name>
    <dbReference type="NCBI Taxonomy" id="1766165"/>
    <lineage>
        <taxon>Bacteria</taxon>
        <taxon>Pseudomonadati</taxon>
        <taxon>Pseudomonadota</taxon>
        <taxon>Alphaproteobacteria</taxon>
        <taxon>Rhodospirillales</taxon>
        <taxon>Rhodospirillaceae</taxon>
        <taxon>Marinibaculum</taxon>
    </lineage>
</organism>
<accession>A0ABV7L0E4</accession>
<keyword evidence="2" id="KW-1185">Reference proteome</keyword>
<evidence type="ECO:0000313" key="2">
    <source>
        <dbReference type="Proteomes" id="UP001595528"/>
    </source>
</evidence>
<protein>
    <submittedName>
        <fullName evidence="1">Iron-sulfur cluster assembly scaffold protein</fullName>
    </submittedName>
</protein>
<dbReference type="InterPro" id="IPR002871">
    <property type="entry name" value="NIF_FeS_clus_asmbl_NifU_N"/>
</dbReference>
<comment type="caution">
    <text evidence="1">The sequence shown here is derived from an EMBL/GenBank/DDBJ whole genome shotgun (WGS) entry which is preliminary data.</text>
</comment>
<reference evidence="2" key="1">
    <citation type="journal article" date="2019" name="Int. J. Syst. Evol. Microbiol.">
        <title>The Global Catalogue of Microorganisms (GCM) 10K type strain sequencing project: providing services to taxonomists for standard genome sequencing and annotation.</title>
        <authorList>
            <consortium name="The Broad Institute Genomics Platform"/>
            <consortium name="The Broad Institute Genome Sequencing Center for Infectious Disease"/>
            <person name="Wu L."/>
            <person name="Ma J."/>
        </authorList>
    </citation>
    <scope>NUCLEOTIDE SEQUENCE [LARGE SCALE GENOMIC DNA]</scope>
    <source>
        <strain evidence="2">KCTC 42964</strain>
    </source>
</reference>
<dbReference type="Proteomes" id="UP001595528">
    <property type="component" value="Unassembled WGS sequence"/>
</dbReference>
<dbReference type="RefSeq" id="WP_379900960.1">
    <property type="nucleotide sequence ID" value="NZ_JBHRTR010000028.1"/>
</dbReference>
<gene>
    <name evidence="1" type="ORF">ACFOGJ_12880</name>
</gene>
<sequence>MPKQMLDDVYNEKILAFAAEIPRTERLQSPDATVALTSPLCGSRVTVDVVLDGDRVAGYGQEVRACALGSAAASIVGQNIVGRTTTEVREAREALRAMLKEGGPPPGGVWKDLEILTPARAVKARHRSIMLAFDALDKAFAEIEAKQGGANGQDRATA</sequence>
<dbReference type="Gene3D" id="3.90.1010.10">
    <property type="match status" value="1"/>
</dbReference>
<name>A0ABV7L0E4_9PROT</name>
<evidence type="ECO:0000313" key="1">
    <source>
        <dbReference type="EMBL" id="MFC3228133.1"/>
    </source>
</evidence>
<dbReference type="EMBL" id="JBHRTR010000028">
    <property type="protein sequence ID" value="MFC3228133.1"/>
    <property type="molecule type" value="Genomic_DNA"/>
</dbReference>
<dbReference type="SUPFAM" id="SSF82649">
    <property type="entry name" value="SufE/NifU"/>
    <property type="match status" value="1"/>
</dbReference>